<evidence type="ECO:0000256" key="5">
    <source>
        <dbReference type="SAM" id="MobiDB-lite"/>
    </source>
</evidence>
<evidence type="ECO:0000313" key="8">
    <source>
        <dbReference type="Proteomes" id="UP000800200"/>
    </source>
</evidence>
<protein>
    <recommendedName>
        <fullName evidence="9">Cora-domain-containing protein</fullName>
    </recommendedName>
</protein>
<dbReference type="Gene3D" id="1.20.58.340">
    <property type="entry name" value="Magnesium transport protein CorA, transmembrane region"/>
    <property type="match status" value="1"/>
</dbReference>
<keyword evidence="8" id="KW-1185">Reference proteome</keyword>
<dbReference type="GO" id="GO:0046873">
    <property type="term" value="F:metal ion transmembrane transporter activity"/>
    <property type="evidence" value="ECO:0007669"/>
    <property type="project" value="InterPro"/>
</dbReference>
<sequence>MVNRTNVPTQRSNSAATDDGGTRKQFAEQIKNYSERPKESHVFSGEHYKPLAQFLEHVPPVHGWRRVTEQDTGFLPLYLHINKAGQEKTQVVAYDAVDNLRSNATLCPPDSQTSHLIILRGWQPREWIRTLGAHCKIDPEFFRRHLEFIDSSSYFDLPALPSSSRNLWRLRVTTICTKQSPLNVDEVRKQRDGDMDGVQNYMNTMRANERIGSSIVRKHAVISETTSIIEQDVSFCVQKRKSGGWTGLIWLDNGRPFDTSRVIPWLDRAKVKFGFYDPYVPIVQHKAKAVLNPPDPDAFEMTQMGQAGNNASTQGPTQASQSACNLPEQYGISLNKDLMRIDALYTFSELFTLALSSENQFLTMIQAEIMAAVKTFQGQEEACIDTLSYCKALLDDHADRLQETIHFLENEEENGWPRASEQADVEIRDRVVKGLLKDYGTNFVRNYAMLQASEKSIYQAKEVSRISLLAYFFLPMSFVTSFFGMNFLQIKDWKKAIISATFVFVGVMGVSTVICFWDFMPWRRVRKAANSPPQ</sequence>
<dbReference type="AlphaFoldDB" id="A0A6A6DT45"/>
<organism evidence="7 8">
    <name type="scientific">Zopfia rhizophila CBS 207.26</name>
    <dbReference type="NCBI Taxonomy" id="1314779"/>
    <lineage>
        <taxon>Eukaryota</taxon>
        <taxon>Fungi</taxon>
        <taxon>Dikarya</taxon>
        <taxon>Ascomycota</taxon>
        <taxon>Pezizomycotina</taxon>
        <taxon>Dothideomycetes</taxon>
        <taxon>Dothideomycetes incertae sedis</taxon>
        <taxon>Zopfiaceae</taxon>
        <taxon>Zopfia</taxon>
    </lineage>
</organism>
<evidence type="ECO:0008006" key="9">
    <source>
        <dbReference type="Google" id="ProtNLM"/>
    </source>
</evidence>
<dbReference type="InterPro" id="IPR002523">
    <property type="entry name" value="MgTranspt_CorA/ZnTranspt_ZntB"/>
</dbReference>
<evidence type="ECO:0000256" key="3">
    <source>
        <dbReference type="ARBA" id="ARBA00022989"/>
    </source>
</evidence>
<evidence type="ECO:0000256" key="2">
    <source>
        <dbReference type="ARBA" id="ARBA00022692"/>
    </source>
</evidence>
<dbReference type="OrthoDB" id="3231000at2759"/>
<evidence type="ECO:0000256" key="4">
    <source>
        <dbReference type="ARBA" id="ARBA00023136"/>
    </source>
</evidence>
<keyword evidence="4 6" id="KW-0472">Membrane</keyword>
<feature type="region of interest" description="Disordered" evidence="5">
    <location>
        <begin position="1"/>
        <end position="23"/>
    </location>
</feature>
<keyword evidence="3 6" id="KW-1133">Transmembrane helix</keyword>
<comment type="subcellular location">
    <subcellularLocation>
        <location evidence="1">Membrane</location>
        <topology evidence="1">Multi-pass membrane protein</topology>
    </subcellularLocation>
</comment>
<name>A0A6A6DT45_9PEZI</name>
<proteinExistence type="predicted"/>
<reference evidence="7" key="1">
    <citation type="journal article" date="2020" name="Stud. Mycol.">
        <title>101 Dothideomycetes genomes: a test case for predicting lifestyles and emergence of pathogens.</title>
        <authorList>
            <person name="Haridas S."/>
            <person name="Albert R."/>
            <person name="Binder M."/>
            <person name="Bloem J."/>
            <person name="Labutti K."/>
            <person name="Salamov A."/>
            <person name="Andreopoulos B."/>
            <person name="Baker S."/>
            <person name="Barry K."/>
            <person name="Bills G."/>
            <person name="Bluhm B."/>
            <person name="Cannon C."/>
            <person name="Castanera R."/>
            <person name="Culley D."/>
            <person name="Daum C."/>
            <person name="Ezra D."/>
            <person name="Gonzalez J."/>
            <person name="Henrissat B."/>
            <person name="Kuo A."/>
            <person name="Liang C."/>
            <person name="Lipzen A."/>
            <person name="Lutzoni F."/>
            <person name="Magnuson J."/>
            <person name="Mondo S."/>
            <person name="Nolan M."/>
            <person name="Ohm R."/>
            <person name="Pangilinan J."/>
            <person name="Park H.-J."/>
            <person name="Ramirez L."/>
            <person name="Alfaro M."/>
            <person name="Sun H."/>
            <person name="Tritt A."/>
            <person name="Yoshinaga Y."/>
            <person name="Zwiers L.-H."/>
            <person name="Turgeon B."/>
            <person name="Goodwin S."/>
            <person name="Spatafora J."/>
            <person name="Crous P."/>
            <person name="Grigoriev I."/>
        </authorList>
    </citation>
    <scope>NUCLEOTIDE SEQUENCE</scope>
    <source>
        <strain evidence="7">CBS 207.26</strain>
    </source>
</reference>
<evidence type="ECO:0000313" key="7">
    <source>
        <dbReference type="EMBL" id="KAF2181562.1"/>
    </source>
</evidence>
<feature type="transmembrane region" description="Helical" evidence="6">
    <location>
        <begin position="496"/>
        <end position="517"/>
    </location>
</feature>
<dbReference type="InterPro" id="IPR045863">
    <property type="entry name" value="CorA_TM1_TM2"/>
</dbReference>
<evidence type="ECO:0000256" key="1">
    <source>
        <dbReference type="ARBA" id="ARBA00004141"/>
    </source>
</evidence>
<dbReference type="Pfam" id="PF01544">
    <property type="entry name" value="CorA"/>
    <property type="match status" value="1"/>
</dbReference>
<dbReference type="Proteomes" id="UP000800200">
    <property type="component" value="Unassembled WGS sequence"/>
</dbReference>
<dbReference type="GO" id="GO:0016020">
    <property type="term" value="C:membrane"/>
    <property type="evidence" value="ECO:0007669"/>
    <property type="project" value="UniProtKB-SubCell"/>
</dbReference>
<keyword evidence="2 6" id="KW-0812">Transmembrane</keyword>
<evidence type="ECO:0000256" key="6">
    <source>
        <dbReference type="SAM" id="Phobius"/>
    </source>
</evidence>
<feature type="transmembrane region" description="Helical" evidence="6">
    <location>
        <begin position="468"/>
        <end position="490"/>
    </location>
</feature>
<gene>
    <name evidence="7" type="ORF">K469DRAFT_260224</name>
</gene>
<dbReference type="SUPFAM" id="SSF144083">
    <property type="entry name" value="Magnesium transport protein CorA, transmembrane region"/>
    <property type="match status" value="1"/>
</dbReference>
<feature type="compositionally biased region" description="Polar residues" evidence="5">
    <location>
        <begin position="1"/>
        <end position="16"/>
    </location>
</feature>
<dbReference type="EMBL" id="ML994652">
    <property type="protein sequence ID" value="KAF2181562.1"/>
    <property type="molecule type" value="Genomic_DNA"/>
</dbReference>
<accession>A0A6A6DT45</accession>